<dbReference type="OrthoDB" id="10252032at2759"/>
<dbReference type="PANTHER" id="PTHR14490:SF5">
    <property type="entry name" value="PROTEIN KRI1 HOMOLOG"/>
    <property type="match status" value="1"/>
</dbReference>
<organism evidence="4 5">
    <name type="scientific">Taphrina deformans (strain PYCC 5710 / ATCC 11124 / CBS 356.35 / IMI 108563 / JCM 9778 / NBRC 8474)</name>
    <name type="common">Peach leaf curl fungus</name>
    <name type="synonym">Lalaria deformans</name>
    <dbReference type="NCBI Taxonomy" id="1097556"/>
    <lineage>
        <taxon>Eukaryota</taxon>
        <taxon>Fungi</taxon>
        <taxon>Dikarya</taxon>
        <taxon>Ascomycota</taxon>
        <taxon>Taphrinomycotina</taxon>
        <taxon>Taphrinomycetes</taxon>
        <taxon>Taphrinales</taxon>
        <taxon>Taphrinaceae</taxon>
        <taxon>Taphrina</taxon>
    </lineage>
</organism>
<accession>R4XFG4</accession>
<feature type="compositionally biased region" description="Basic and acidic residues" evidence="2">
    <location>
        <begin position="327"/>
        <end position="343"/>
    </location>
</feature>
<feature type="region of interest" description="Disordered" evidence="2">
    <location>
        <begin position="47"/>
        <end position="90"/>
    </location>
</feature>
<comment type="similarity">
    <text evidence="1">Belongs to the KRI1 family.</text>
</comment>
<feature type="region of interest" description="Disordered" evidence="2">
    <location>
        <begin position="301"/>
        <end position="343"/>
    </location>
</feature>
<sequence>MPRKKSAAKKAKEVETPQELPIGESLFEDHEDVAEDGFTINEEYARRFEHNKKREDLHRLQEKYKDADLEDDSDASTSEEEDDIGDLNTPQIDAAILKMMSRIRNKDPELYTTEAKFFEEAEKEARDASAKGKQQKPTTIADVHRQTLLSGKANDDQDEEDEEDLVRGQQNGPTHVQEQDDLRNAFRGLGEEADSDDDVLVPRKRTTEETQLEDDQYQAFLKEQIGNGVEGDLLKQLTSGNQDNPEGEEFLMKYVLNRGWIDKNADKVPSYDQIVDSDEEFADWEEKAEKFETTYNFRFEQPGATEITTHPRDIQSVRRKDEKRKKERETKMVKENSRKQERMEELNRLKNLKKAELEEKIRKIEEVTGRRMDFDEVDLEGDFDPDNWDRKMIDRFNDAYYEETESKPTWTDDIDIDDLPIAADDDDADDGAEGETGPVRSGTGKLTKREEKSRKRKIEALVDASVPDPLGPGGRMFRYRQTDPETFGLSVEDILFADDTKLNEYVGLKKLAAFKPREKVDHDRKKYGAKKRAKQFQKDLWSQSKWARREAVLDAAAEEQREEGGRKTKRKKDKK</sequence>
<comment type="caution">
    <text evidence="4">The sequence shown here is derived from an EMBL/GenBank/DDBJ whole genome shotgun (WGS) entry which is preliminary data.</text>
</comment>
<feature type="compositionally biased region" description="Basic and acidic residues" evidence="2">
    <location>
        <begin position="47"/>
        <end position="67"/>
    </location>
</feature>
<dbReference type="STRING" id="1097556.R4XFG4"/>
<feature type="compositionally biased region" description="Acidic residues" evidence="2">
    <location>
        <begin position="412"/>
        <end position="433"/>
    </location>
</feature>
<feature type="compositionally biased region" description="Acidic residues" evidence="2">
    <location>
        <begin position="68"/>
        <end position="85"/>
    </location>
</feature>
<dbReference type="GO" id="GO:0005730">
    <property type="term" value="C:nucleolus"/>
    <property type="evidence" value="ECO:0007669"/>
    <property type="project" value="TreeGrafter"/>
</dbReference>
<evidence type="ECO:0000313" key="5">
    <source>
        <dbReference type="Proteomes" id="UP000013776"/>
    </source>
</evidence>
<evidence type="ECO:0000259" key="3">
    <source>
        <dbReference type="Pfam" id="PF12936"/>
    </source>
</evidence>
<dbReference type="VEuPathDB" id="FungiDB:TAPDE_003371"/>
<dbReference type="GO" id="GO:0030686">
    <property type="term" value="C:90S preribosome"/>
    <property type="evidence" value="ECO:0007669"/>
    <property type="project" value="TreeGrafter"/>
</dbReference>
<dbReference type="eggNOG" id="KOG2409">
    <property type="taxonomic scope" value="Eukaryota"/>
</dbReference>
<reference evidence="4 5" key="1">
    <citation type="journal article" date="2013" name="MBio">
        <title>Genome sequencing of the plant pathogen Taphrina deformans, the causal agent of peach leaf curl.</title>
        <authorList>
            <person name="Cisse O.H."/>
            <person name="Almeida J.M.G.C.F."/>
            <person name="Fonseca A."/>
            <person name="Kumar A.A."/>
            <person name="Salojaervi J."/>
            <person name="Overmyer K."/>
            <person name="Hauser P.M."/>
            <person name="Pagni M."/>
        </authorList>
    </citation>
    <scope>NUCLEOTIDE SEQUENCE [LARGE SCALE GENOMIC DNA]</scope>
    <source>
        <strain evidence="5">PYCC 5710 / ATCC 11124 / CBS 356.35 / IMI 108563 / JCM 9778 / NBRC 8474</strain>
    </source>
</reference>
<dbReference type="Pfam" id="PF05178">
    <property type="entry name" value="Kri1"/>
    <property type="match status" value="1"/>
</dbReference>
<dbReference type="InterPro" id="IPR018034">
    <property type="entry name" value="Kri1"/>
</dbReference>
<dbReference type="Pfam" id="PF12936">
    <property type="entry name" value="Kri1_C"/>
    <property type="match status" value="1"/>
</dbReference>
<proteinExistence type="inferred from homology"/>
<evidence type="ECO:0000313" key="4">
    <source>
        <dbReference type="EMBL" id="CCG83206.1"/>
    </source>
</evidence>
<dbReference type="PANTHER" id="PTHR14490">
    <property type="entry name" value="ZINC FINGER, ZZ TYPE"/>
    <property type="match status" value="1"/>
</dbReference>
<dbReference type="Proteomes" id="UP000013776">
    <property type="component" value="Unassembled WGS sequence"/>
</dbReference>
<name>R4XFG4_TAPDE</name>
<feature type="domain" description="Kri1-like C-terminal" evidence="3">
    <location>
        <begin position="471"/>
        <end position="539"/>
    </location>
</feature>
<feature type="compositionally biased region" description="Basic and acidic residues" evidence="2">
    <location>
        <begin position="309"/>
        <end position="320"/>
    </location>
</feature>
<evidence type="ECO:0000256" key="2">
    <source>
        <dbReference type="SAM" id="MobiDB-lite"/>
    </source>
</evidence>
<feature type="compositionally biased region" description="Basic and acidic residues" evidence="2">
    <location>
        <begin position="121"/>
        <end position="130"/>
    </location>
</feature>
<gene>
    <name evidence="4" type="ORF">TAPDE_003371</name>
</gene>
<feature type="region of interest" description="Disordered" evidence="2">
    <location>
        <begin position="404"/>
        <end position="479"/>
    </location>
</feature>
<dbReference type="AlphaFoldDB" id="R4XFG4"/>
<evidence type="ECO:0000256" key="1">
    <source>
        <dbReference type="ARBA" id="ARBA00007473"/>
    </source>
</evidence>
<feature type="region of interest" description="Disordered" evidence="2">
    <location>
        <begin position="121"/>
        <end position="209"/>
    </location>
</feature>
<dbReference type="EMBL" id="CAHR02000130">
    <property type="protein sequence ID" value="CCG83206.1"/>
    <property type="molecule type" value="Genomic_DNA"/>
</dbReference>
<protein>
    <submittedName>
        <fullName evidence="4">Kri1</fullName>
    </submittedName>
</protein>
<feature type="region of interest" description="Disordered" evidence="2">
    <location>
        <begin position="554"/>
        <end position="575"/>
    </location>
</feature>
<dbReference type="InterPro" id="IPR024626">
    <property type="entry name" value="Kri1-like_C"/>
</dbReference>
<dbReference type="GO" id="GO:0000447">
    <property type="term" value="P:endonucleolytic cleavage in ITS1 to separate SSU-rRNA from 5.8S rRNA and LSU-rRNA from tricistronic rRNA transcript (SSU-rRNA, 5.8S rRNA, LSU-rRNA)"/>
    <property type="evidence" value="ECO:0007669"/>
    <property type="project" value="TreeGrafter"/>
</dbReference>
<feature type="region of interest" description="Disordered" evidence="2">
    <location>
        <begin position="1"/>
        <end position="30"/>
    </location>
</feature>
<feature type="compositionally biased region" description="Basic and acidic residues" evidence="2">
    <location>
        <begin position="554"/>
        <end position="566"/>
    </location>
</feature>
<feature type="region of interest" description="Disordered" evidence="2">
    <location>
        <begin position="519"/>
        <end position="542"/>
    </location>
</feature>
<keyword evidence="5" id="KW-1185">Reference proteome</keyword>